<reference evidence="2 3" key="1">
    <citation type="submission" date="2019-05" db="EMBL/GenBank/DDBJ databases">
        <title>Emergence of the Ug99 lineage of the wheat stem rust pathogen through somatic hybridization.</title>
        <authorList>
            <person name="Li F."/>
            <person name="Upadhyaya N.M."/>
            <person name="Sperschneider J."/>
            <person name="Matny O."/>
            <person name="Nguyen-Phuc H."/>
            <person name="Mago R."/>
            <person name="Raley C."/>
            <person name="Miller M.E."/>
            <person name="Silverstein K.A.T."/>
            <person name="Henningsen E."/>
            <person name="Hirsch C.D."/>
            <person name="Visser B."/>
            <person name="Pretorius Z.A."/>
            <person name="Steffenson B.J."/>
            <person name="Schwessinger B."/>
            <person name="Dodds P.N."/>
            <person name="Figueroa M."/>
        </authorList>
    </citation>
    <scope>NUCLEOTIDE SEQUENCE [LARGE SCALE GENOMIC DNA]</scope>
    <source>
        <strain evidence="2 3">Ug99</strain>
    </source>
</reference>
<comment type="caution">
    <text evidence="2">The sequence shown here is derived from an EMBL/GenBank/DDBJ whole genome shotgun (WGS) entry which is preliminary data.</text>
</comment>
<evidence type="ECO:0000313" key="3">
    <source>
        <dbReference type="Proteomes" id="UP000325313"/>
    </source>
</evidence>
<feature type="region of interest" description="Disordered" evidence="1">
    <location>
        <begin position="30"/>
        <end position="116"/>
    </location>
</feature>
<protein>
    <submittedName>
        <fullName evidence="2">Uncharacterized protein</fullName>
    </submittedName>
</protein>
<organism evidence="2 3">
    <name type="scientific">Puccinia graminis f. sp. tritici</name>
    <dbReference type="NCBI Taxonomy" id="56615"/>
    <lineage>
        <taxon>Eukaryota</taxon>
        <taxon>Fungi</taxon>
        <taxon>Dikarya</taxon>
        <taxon>Basidiomycota</taxon>
        <taxon>Pucciniomycotina</taxon>
        <taxon>Pucciniomycetes</taxon>
        <taxon>Pucciniales</taxon>
        <taxon>Pucciniaceae</taxon>
        <taxon>Puccinia</taxon>
    </lineage>
</organism>
<gene>
    <name evidence="2" type="ORF">PGTUg99_028804</name>
</gene>
<proteinExistence type="predicted"/>
<evidence type="ECO:0000313" key="2">
    <source>
        <dbReference type="EMBL" id="KAA1138906.1"/>
    </source>
</evidence>
<name>A0A5B0SL58_PUCGR</name>
<sequence>MNVSADQAPNLGALTERLLARIRYRLLSARTNNSSRLHKTKSPSKSDQPKETKIGISSSSLSSTPLSFSSPIHLASKAHKNMDLKEAQADTNAIRTRAGKPTSLAGKRLNHSAIVS</sequence>
<dbReference type="EMBL" id="VDEP01000001">
    <property type="protein sequence ID" value="KAA1138906.1"/>
    <property type="molecule type" value="Genomic_DNA"/>
</dbReference>
<evidence type="ECO:0000256" key="1">
    <source>
        <dbReference type="SAM" id="MobiDB-lite"/>
    </source>
</evidence>
<accession>A0A5B0SL58</accession>
<dbReference type="AlphaFoldDB" id="A0A5B0SL58"/>
<feature type="compositionally biased region" description="Low complexity" evidence="1">
    <location>
        <begin position="57"/>
        <end position="71"/>
    </location>
</feature>
<dbReference type="Proteomes" id="UP000325313">
    <property type="component" value="Unassembled WGS sequence"/>
</dbReference>